<name>A0A1T4NC39_PORCN</name>
<evidence type="ECO:0000313" key="3">
    <source>
        <dbReference type="Proteomes" id="UP000189956"/>
    </source>
</evidence>
<evidence type="ECO:0000256" key="1">
    <source>
        <dbReference type="SAM" id="Coils"/>
    </source>
</evidence>
<dbReference type="InterPro" id="IPR011990">
    <property type="entry name" value="TPR-like_helical_dom_sf"/>
</dbReference>
<sequence>MSISIPPGLKKAVETGNLVLFVGAGLSYNLKNSSGAKLGGWNDLVTAILDHLIELGHDDVAEPLKQLVGKYDPITILDLIESHKQSPLDDISDFVKSFFKLHEDNNYDLHRDLYGLSRIIVTTNYDCAFETAVDELRDNKAYKGKNHELARYRKDDAPMLFKLHGCVEDADSMVLFPSGYRELYDNDSIDAEHVLWVLGNIIYNKTILFLGTGLGDYQINNIFKRIGRLLGKHNQKHFIITTQNRLDSTLENFLSPITISSYDRVSQVIGQLLDIKRSAENEKNAQDQIYRRQLEELGEKTKSLEEQLKREQSESNMLKILLNREAINRFAMGVKHSLVEEYLEASGEYKAATEIKSNFHQAYNNWGNALESLASKKSGEESEDLYVQAFEKYGLATKYKSDYHQAYNNWGNALESLASKKSGEESEDLYAQAFEK</sequence>
<reference evidence="2 3" key="1">
    <citation type="submission" date="2017-02" db="EMBL/GenBank/DDBJ databases">
        <authorList>
            <person name="Peterson S.W."/>
        </authorList>
    </citation>
    <scope>NUCLEOTIDE SEQUENCE [LARGE SCALE GENOMIC DNA]</scope>
    <source>
        <strain evidence="2 3">ATCC 700135</strain>
    </source>
</reference>
<dbReference type="EMBL" id="FUWL01000020">
    <property type="protein sequence ID" value="SJZ76636.1"/>
    <property type="molecule type" value="Genomic_DNA"/>
</dbReference>
<feature type="non-terminal residue" evidence="2">
    <location>
        <position position="436"/>
    </location>
</feature>
<dbReference type="InterPro" id="IPR053277">
    <property type="entry name" value="Endomembrane_traffic_mod"/>
</dbReference>
<dbReference type="Gene3D" id="1.25.40.10">
    <property type="entry name" value="Tetratricopeptide repeat domain"/>
    <property type="match status" value="1"/>
</dbReference>
<protein>
    <submittedName>
        <fullName evidence="2">SIR2-like domain-containing protein</fullName>
    </submittedName>
</protein>
<organism evidence="2 3">
    <name type="scientific">Porphyromonas cangingivalis</name>
    <dbReference type="NCBI Taxonomy" id="36874"/>
    <lineage>
        <taxon>Bacteria</taxon>
        <taxon>Pseudomonadati</taxon>
        <taxon>Bacteroidota</taxon>
        <taxon>Bacteroidia</taxon>
        <taxon>Bacteroidales</taxon>
        <taxon>Porphyromonadaceae</taxon>
        <taxon>Porphyromonas</taxon>
    </lineage>
</organism>
<accession>A0A1T4NC39</accession>
<gene>
    <name evidence="2" type="ORF">SAMN02745205_01845</name>
</gene>
<keyword evidence="1" id="KW-0175">Coiled coil</keyword>
<dbReference type="PANTHER" id="PTHR45005:SF2">
    <property type="entry name" value="PROTEIN HLB1"/>
    <property type="match status" value="1"/>
</dbReference>
<dbReference type="Pfam" id="PF13289">
    <property type="entry name" value="SIR2_2"/>
    <property type="match status" value="1"/>
</dbReference>
<dbReference type="AlphaFoldDB" id="A0A1T4NC39"/>
<dbReference type="SUPFAM" id="SSF48452">
    <property type="entry name" value="TPR-like"/>
    <property type="match status" value="1"/>
</dbReference>
<dbReference type="SUPFAM" id="SSF52467">
    <property type="entry name" value="DHS-like NAD/FAD-binding domain"/>
    <property type="match status" value="1"/>
</dbReference>
<feature type="coiled-coil region" evidence="1">
    <location>
        <begin position="287"/>
        <end position="314"/>
    </location>
</feature>
<proteinExistence type="predicted"/>
<dbReference type="InterPro" id="IPR029035">
    <property type="entry name" value="DHS-like_NAD/FAD-binding_dom"/>
</dbReference>
<dbReference type="PANTHER" id="PTHR45005">
    <property type="match status" value="1"/>
</dbReference>
<dbReference type="RefSeq" id="WP_200804291.1">
    <property type="nucleotide sequence ID" value="NZ_FUWL01000020.1"/>
</dbReference>
<dbReference type="Proteomes" id="UP000189956">
    <property type="component" value="Unassembled WGS sequence"/>
</dbReference>
<evidence type="ECO:0000313" key="2">
    <source>
        <dbReference type="EMBL" id="SJZ76636.1"/>
    </source>
</evidence>